<protein>
    <recommendedName>
        <fullName evidence="1">Phage tail assembly chaperone-like domain-containing protein</fullName>
    </recommendedName>
</protein>
<dbReference type="GeneID" id="45731228"/>
<evidence type="ECO:0000313" key="5">
    <source>
        <dbReference type="Proteomes" id="UP000586252"/>
    </source>
</evidence>
<dbReference type="Proteomes" id="UP000586252">
    <property type="component" value="Unassembled WGS sequence"/>
</dbReference>
<dbReference type="EMBL" id="JAAQYI010000003">
    <property type="protein sequence ID" value="NNA78261.1"/>
    <property type="molecule type" value="Genomic_DNA"/>
</dbReference>
<reference evidence="4 5" key="1">
    <citation type="journal article" date="2020" name="Front. Microbiol.">
        <title>Genetic Organization of the aprX-lipA2 Operon Affects the Proteolytic Potential of Pseudomonas Species in Milk.</title>
        <authorList>
            <person name="Maier C."/>
            <person name="Huptas C."/>
            <person name="von Neubeck M."/>
            <person name="Scherer S."/>
            <person name="Wenning M."/>
            <person name="Lucking G."/>
        </authorList>
    </citation>
    <scope>NUCLEOTIDE SEQUENCE [LARGE SCALE GENOMIC DNA]</scope>
    <source>
        <strain evidence="3 5">WS 5404</strain>
        <strain evidence="2 4">WS 5405</strain>
    </source>
</reference>
<proteinExistence type="predicted"/>
<evidence type="ECO:0000313" key="3">
    <source>
        <dbReference type="EMBL" id="NNA78261.1"/>
    </source>
</evidence>
<accession>A0A7Y1MAK5</accession>
<gene>
    <name evidence="2" type="ORF">HBO13_03270</name>
    <name evidence="3" type="ORF">HBO30_05965</name>
</gene>
<organism evidence="3 5">
    <name type="scientific">Pseudomonas lactis</name>
    <dbReference type="NCBI Taxonomy" id="1615674"/>
    <lineage>
        <taxon>Bacteria</taxon>
        <taxon>Pseudomonadati</taxon>
        <taxon>Pseudomonadota</taxon>
        <taxon>Gammaproteobacteria</taxon>
        <taxon>Pseudomonadales</taxon>
        <taxon>Pseudomonadaceae</taxon>
        <taxon>Pseudomonas</taxon>
    </lineage>
</organism>
<evidence type="ECO:0000313" key="2">
    <source>
        <dbReference type="EMBL" id="NNA71661.1"/>
    </source>
</evidence>
<dbReference type="RefSeq" id="WP_057709703.1">
    <property type="nucleotide sequence ID" value="NZ_JAAQYH010000002.1"/>
</dbReference>
<sequence length="199" mass="22152">MSDSMLVVYQAHPVTGEYTGPTQADPDPLDEGKWLIPAMAFADAPPKPKAGFAIVHTPGADQVWSLVPDHRGMVYQVETGAPLQWEEFGPLPDNLTALPYPGPGHRWGGSDWIYDDALAQAGLIAAERAWRDSEIESVKWLRERHRDQQEIGVDPSLSSIQFRELLVYIQALRDWPQTAQFPVLDSRPTAPGWIADQSQ</sequence>
<dbReference type="Pfam" id="PF16778">
    <property type="entry name" value="Phage_tail_APC"/>
    <property type="match status" value="1"/>
</dbReference>
<name>A0A7Y1MAK5_9PSED</name>
<evidence type="ECO:0000259" key="1">
    <source>
        <dbReference type="Pfam" id="PF16778"/>
    </source>
</evidence>
<feature type="domain" description="Phage tail assembly chaperone-like" evidence="1">
    <location>
        <begin position="125"/>
        <end position="191"/>
    </location>
</feature>
<dbReference type="AlphaFoldDB" id="A0A7Y1MAK5"/>
<evidence type="ECO:0000313" key="4">
    <source>
        <dbReference type="Proteomes" id="UP000535954"/>
    </source>
</evidence>
<dbReference type="Proteomes" id="UP000535954">
    <property type="component" value="Unassembled WGS sequence"/>
</dbReference>
<dbReference type="InterPro" id="IPR031893">
    <property type="entry name" value="Phage_tail_APC"/>
</dbReference>
<dbReference type="EMBL" id="JAAQYH010000002">
    <property type="protein sequence ID" value="NNA71661.1"/>
    <property type="molecule type" value="Genomic_DNA"/>
</dbReference>
<comment type="caution">
    <text evidence="3">The sequence shown here is derived from an EMBL/GenBank/DDBJ whole genome shotgun (WGS) entry which is preliminary data.</text>
</comment>